<organism evidence="1">
    <name type="scientific">Myoviridae sp. ctIty1</name>
    <dbReference type="NCBI Taxonomy" id="2827673"/>
    <lineage>
        <taxon>Viruses</taxon>
        <taxon>Duplodnaviria</taxon>
        <taxon>Heunggongvirae</taxon>
        <taxon>Uroviricota</taxon>
        <taxon>Caudoviricetes</taxon>
    </lineage>
</organism>
<dbReference type="EMBL" id="BK032823">
    <property type="protein sequence ID" value="DAF62292.1"/>
    <property type="molecule type" value="Genomic_DNA"/>
</dbReference>
<name>A0A8S5TG60_9CAUD</name>
<protein>
    <submittedName>
        <fullName evidence="1">Uncharacterized protein</fullName>
    </submittedName>
</protein>
<accession>A0A8S5TG60</accession>
<sequence length="264" mass="30861">MLDFLMNNREYELQSDNQLASILVQFDSDYAMNVVEDTLTQMFNRFDTLPKPNIVKAFKQTFQQLYTTYPYDQEEISAKEKEMYRDTISAVSKKYGFQFIENEETDLYLAAMFIYDFFVSNFNNYLVSFFSRFLYEERDNIYSTFNLEQLKLNKDMSSNYGKAIFGQDNALLVITANLPLVLSYIKNMEVPDATVYGYAYGMVDTNIINIFLSQITNGVPLFVLYNQLINNPILRGDIITLVRLKMQQDYFETLDPKVAANMTK</sequence>
<proteinExistence type="predicted"/>
<evidence type="ECO:0000313" key="1">
    <source>
        <dbReference type="EMBL" id="DAF62292.1"/>
    </source>
</evidence>
<reference evidence="1" key="1">
    <citation type="journal article" date="2021" name="Proc. Natl. Acad. Sci. U.S.A.">
        <title>A Catalog of Tens of Thousands of Viruses from Human Metagenomes Reveals Hidden Associations with Chronic Diseases.</title>
        <authorList>
            <person name="Tisza M.J."/>
            <person name="Buck C.B."/>
        </authorList>
    </citation>
    <scope>NUCLEOTIDE SEQUENCE</scope>
    <source>
        <strain evidence="1">CtIty1</strain>
    </source>
</reference>